<organism evidence="1">
    <name type="scientific">Triatoma infestans</name>
    <name type="common">Assassin bug</name>
    <dbReference type="NCBI Taxonomy" id="30076"/>
    <lineage>
        <taxon>Eukaryota</taxon>
        <taxon>Metazoa</taxon>
        <taxon>Ecdysozoa</taxon>
        <taxon>Arthropoda</taxon>
        <taxon>Hexapoda</taxon>
        <taxon>Insecta</taxon>
        <taxon>Pterygota</taxon>
        <taxon>Neoptera</taxon>
        <taxon>Paraneoptera</taxon>
        <taxon>Hemiptera</taxon>
        <taxon>Heteroptera</taxon>
        <taxon>Panheteroptera</taxon>
        <taxon>Cimicomorpha</taxon>
        <taxon>Reduviidae</taxon>
        <taxon>Triatominae</taxon>
        <taxon>Triatoma</taxon>
    </lineage>
</organism>
<reference evidence="1" key="1">
    <citation type="submission" date="2016-04" db="EMBL/GenBank/DDBJ databases">
        <authorList>
            <person name="Calderon-Fernandez G.M.Sr."/>
        </authorList>
    </citation>
    <scope>NUCLEOTIDE SEQUENCE</scope>
    <source>
        <strain evidence="1">Int1</strain>
        <tissue evidence="1">Integument</tissue>
    </source>
</reference>
<dbReference type="Gene3D" id="2.80.10.50">
    <property type="match status" value="1"/>
</dbReference>
<dbReference type="CDD" id="cd00161">
    <property type="entry name" value="beta-trefoil_Ricin-like"/>
    <property type="match status" value="1"/>
</dbReference>
<dbReference type="AlphaFoldDB" id="A0A170YKD8"/>
<dbReference type="SUPFAM" id="SSF50370">
    <property type="entry name" value="Ricin B-like lectins"/>
    <property type="match status" value="1"/>
</dbReference>
<name>A0A170YKD8_TRIIF</name>
<dbReference type="EMBL" id="GEMB01003209">
    <property type="protein sequence ID" value="JAS00003.1"/>
    <property type="molecule type" value="Transcribed_RNA"/>
</dbReference>
<evidence type="ECO:0000313" key="1">
    <source>
        <dbReference type="EMBL" id="JAS00003.1"/>
    </source>
</evidence>
<dbReference type="InterPro" id="IPR035992">
    <property type="entry name" value="Ricin_B-like_lectins"/>
</dbReference>
<reference evidence="1" key="2">
    <citation type="journal article" date="2017" name="J. Med. Entomol.">
        <title>Transcriptome Analysis of the Triatoma infestans (Hemiptera: Reduviidae) Integument.</title>
        <authorList>
            <person name="Calderon-Fernandez G.M."/>
            <person name="Moriconi D.E."/>
            <person name="Dulbecco A.B."/>
            <person name="Juarez M.P."/>
        </authorList>
    </citation>
    <scope>NUCLEOTIDE SEQUENCE</scope>
    <source>
        <strain evidence="1">Int1</strain>
        <tissue evidence="1">Integument</tissue>
    </source>
</reference>
<protein>
    <submittedName>
        <fullName evidence="1">Salivary secreted protein</fullName>
    </submittedName>
</protein>
<accession>A0A170YKD8</accession>
<sequence length="219" mass="25475">MKETLNAVFKELSKPYEGNTLHFGQFIKYLETKLKGTEYESSLQLDLVGVKEKLPKIVRNILYSEKVCIKLDGSDNYLKQAGDIYTYLVESYRVYTDRERSEPEERWQLIHVHDDEYIIKNLLHNYALDVVTTLHTPGEKINDHKVITTNKNQQSNIWKIEVNGDYAYLKNTANNEYLYASLEYTTDDAATSNFFGKITNAYQWNILDCTNVPLREGPP</sequence>
<proteinExistence type="predicted"/>